<dbReference type="Proteomes" id="UP000245444">
    <property type="component" value="Chromosome"/>
</dbReference>
<organism evidence="1 2">
    <name type="scientific">Methylobacterium terrae</name>
    <dbReference type="NCBI Taxonomy" id="2202827"/>
    <lineage>
        <taxon>Bacteria</taxon>
        <taxon>Pseudomonadati</taxon>
        <taxon>Pseudomonadota</taxon>
        <taxon>Alphaproteobacteria</taxon>
        <taxon>Hyphomicrobiales</taxon>
        <taxon>Methylobacteriaceae</taxon>
        <taxon>Methylobacterium</taxon>
    </lineage>
</organism>
<dbReference type="EMBL" id="CP029553">
    <property type="protein sequence ID" value="AWN45574.1"/>
    <property type="molecule type" value="Genomic_DNA"/>
</dbReference>
<evidence type="ECO:0000313" key="1">
    <source>
        <dbReference type="EMBL" id="AWN45574.1"/>
    </source>
</evidence>
<name>A0A2U8WH66_9HYPH</name>
<keyword evidence="2" id="KW-1185">Reference proteome</keyword>
<dbReference type="RefSeq" id="WP_109957938.1">
    <property type="nucleotide sequence ID" value="NZ_CP029553.1"/>
</dbReference>
<dbReference type="InterPro" id="IPR002636">
    <property type="entry name" value="DUF29"/>
</dbReference>
<dbReference type="AlphaFoldDB" id="A0A2U8WH66"/>
<sequence length="176" mass="19662">MDEIRTDQPSLYDEDVVAWAEQQAAALRALGARPDLSNTLDWDNIIEEVESAGRSEVSTVESALRLVLVHLIKHISAPHLPPSYHWRSEIVAFQITGRSSYRASMRRKIDLDKVWRDAVVQAEANLAAYNDAPVAGLPETSPFTLDELVAGDFDVDRSLIQLAASLDSTRPARRRR</sequence>
<dbReference type="Gene3D" id="1.20.1220.20">
    <property type="entry name" value="Uncharcterised protein PF01724"/>
    <property type="match status" value="1"/>
</dbReference>
<dbReference type="PANTHER" id="PTHR34235">
    <property type="entry name" value="SLR1203 PROTEIN-RELATED"/>
    <property type="match status" value="1"/>
</dbReference>
<dbReference type="Pfam" id="PF01724">
    <property type="entry name" value="DUF29"/>
    <property type="match status" value="1"/>
</dbReference>
<protein>
    <submittedName>
        <fullName evidence="1">DUF29 domain-containing protein</fullName>
    </submittedName>
</protein>
<dbReference type="PANTHER" id="PTHR34235:SF3">
    <property type="entry name" value="SLR1203 PROTEIN"/>
    <property type="match status" value="1"/>
</dbReference>
<accession>A0A2U8WH66</accession>
<proteinExistence type="predicted"/>
<dbReference type="OrthoDB" id="425753at2"/>
<reference evidence="1 2" key="1">
    <citation type="submission" date="2018-05" db="EMBL/GenBank/DDBJ databases">
        <title>Complete Genome Sequence of Methylobacterium sp. 17Sr1-28.</title>
        <authorList>
            <person name="Srinivasan S."/>
        </authorList>
    </citation>
    <scope>NUCLEOTIDE SEQUENCE [LARGE SCALE GENOMIC DNA]</scope>
    <source>
        <strain evidence="1 2">17Sr1-28</strain>
    </source>
</reference>
<gene>
    <name evidence="1" type="ORF">DK419_03920</name>
</gene>
<evidence type="ECO:0000313" key="2">
    <source>
        <dbReference type="Proteomes" id="UP000245444"/>
    </source>
</evidence>
<dbReference type="KEGG" id="mtea:DK419_03920"/>